<dbReference type="Proteomes" id="UP000594042">
    <property type="component" value="Chromosome"/>
</dbReference>
<dbReference type="Pfam" id="PF17389">
    <property type="entry name" value="Bac_rhamnosid6H"/>
    <property type="match status" value="1"/>
</dbReference>
<dbReference type="Gene3D" id="2.60.120.260">
    <property type="entry name" value="Galactose-binding domain-like"/>
    <property type="match status" value="2"/>
</dbReference>
<dbReference type="SUPFAM" id="SSF48208">
    <property type="entry name" value="Six-hairpin glycosidases"/>
    <property type="match status" value="1"/>
</dbReference>
<dbReference type="Gene3D" id="2.60.420.10">
    <property type="entry name" value="Maltose phosphorylase, domain 3"/>
    <property type="match status" value="1"/>
</dbReference>
<dbReference type="InterPro" id="IPR008928">
    <property type="entry name" value="6-hairpin_glycosidase_sf"/>
</dbReference>
<evidence type="ECO:0000259" key="4">
    <source>
        <dbReference type="Pfam" id="PF08531"/>
    </source>
</evidence>
<dbReference type="Pfam" id="PF08531">
    <property type="entry name" value="Bac_rhamnosid_N"/>
    <property type="match status" value="2"/>
</dbReference>
<evidence type="ECO:0000313" key="7">
    <source>
        <dbReference type="EMBL" id="BCI61846.1"/>
    </source>
</evidence>
<dbReference type="EMBL" id="AP023322">
    <property type="protein sequence ID" value="BCI61846.1"/>
    <property type="molecule type" value="Genomic_DNA"/>
</dbReference>
<evidence type="ECO:0000313" key="8">
    <source>
        <dbReference type="Proteomes" id="UP000594042"/>
    </source>
</evidence>
<protein>
    <recommendedName>
        <fullName evidence="2">alpha-L-rhamnosidase</fullName>
        <ecNumber evidence="2">3.2.1.40</ecNumber>
    </recommendedName>
</protein>
<dbReference type="GO" id="GO:0005975">
    <property type="term" value="P:carbohydrate metabolic process"/>
    <property type="evidence" value="ECO:0007669"/>
    <property type="project" value="InterPro"/>
</dbReference>
<dbReference type="InterPro" id="IPR013737">
    <property type="entry name" value="Bac_rhamnosid_N"/>
</dbReference>
<feature type="domain" description="Alpha-L-rhamnosidase six-hairpin glycosidase" evidence="5">
    <location>
        <begin position="484"/>
        <end position="817"/>
    </location>
</feature>
<comment type="catalytic activity">
    <reaction evidence="1">
        <text>Hydrolysis of terminal non-reducing alpha-L-rhamnose residues in alpha-L-rhamnosides.</text>
        <dbReference type="EC" id="3.2.1.40"/>
    </reaction>
</comment>
<evidence type="ECO:0000256" key="1">
    <source>
        <dbReference type="ARBA" id="ARBA00001445"/>
    </source>
</evidence>
<dbReference type="Gene3D" id="1.50.10.10">
    <property type="match status" value="1"/>
</dbReference>
<dbReference type="InterPro" id="IPR013783">
    <property type="entry name" value="Ig-like_fold"/>
</dbReference>
<accession>A0A7G1HQG7</accession>
<proteinExistence type="predicted"/>
<dbReference type="GO" id="GO:0030596">
    <property type="term" value="F:alpha-L-rhamnosidase activity"/>
    <property type="evidence" value="ECO:0007669"/>
    <property type="project" value="UniProtKB-EC"/>
</dbReference>
<name>A0A7G1HQG7_9BACT</name>
<dbReference type="AlphaFoldDB" id="A0A7G1HQG7"/>
<dbReference type="InterPro" id="IPR016007">
    <property type="entry name" value="Alpha_rhamnosid"/>
</dbReference>
<evidence type="ECO:0000256" key="2">
    <source>
        <dbReference type="ARBA" id="ARBA00012652"/>
    </source>
</evidence>
<sequence length="932" mass="105754">MAGTLEKLRAGCRPDRRTLFSLGAMLFVFGNMAWGKISPGNLRCEYMENPAVVDTRAPRLSWINHASSGQERGRSQQAYRIVVSTSKEKLQKGDYDAWDSGRQNSSVSRLVHYAGAPLKSAGDYWWRVMVWDDKDRASDWSEPAYWGMGLLEPADWKARWIGVPWQGEAPRRVLSPVKYEQRQYPAPLFRKTFRAKGKITSAKAFVTGLGYFELYINGEKVGDDYLVPNFTNYTVREDIKHYGISIDNKFRGYRVMYLAYDITHMLRRGDNVAGAILGNGFYDCTTGWVCSFGSPRLLCQIEITYADNTKEMICTDETWKVKESPIVADDVFAGEVYDANKETDGWCTTSCDDADWSRAVYRNAPVGTLTANTAPTDKITEVLEPVSLKKLDNGTYEVDFGKEISGWIRFKDIKGNKGDTLDVKYICESPLGVYRYIFKGTGKESYAPRFTWYVFRKAVISGVHDLSEKNMTAEAVNTDVPIDAEFRTSNPLFNKINQIWRQSQLDNMHGGIASDCPHRERAPYTGDAQVVCTTVMHNFDAAAFYQKWIRDMRDAQNIETGYVPNGAPWQPGCGGGVPWGAAMNIMPWEFYLHYGDKKILEDNYFAMKEQVRYMLTWLTPDSTMLAQRANLNATQPNYWLNLGDWAPAFDIPSVELVHTFYLWRCADFTAKAARVMGLQDDARYYSVLAGNVKKAFNKKFYNPETRSYGDFGSNIFALVLGVPDDRYDDVVATLKHEISVKYDNHLNTGIFGTQFFFETLALNGLNDIAYNAMNQEDFPSFGNWIKQGATVTWEKWNGADSRNHPMFGGGLTWFYRILAGVNVDAERPAYEHIIIKPILDKRLPEVYYSHMTPYGEVVSEIRQTGRNLEMNVTVPVGSTATIYIPVGGNTSEVTESGISVRDSKDVRFERIQDGNCIVRVPQGKYKFKVDNQ</sequence>
<dbReference type="KEGG" id="copr:Cop2CBH44_01990"/>
<dbReference type="Gene3D" id="2.60.40.10">
    <property type="entry name" value="Immunoglobulins"/>
    <property type="match status" value="1"/>
</dbReference>
<dbReference type="EC" id="3.2.1.40" evidence="2"/>
<dbReference type="PANTHER" id="PTHR33307:SF6">
    <property type="entry name" value="ALPHA-RHAMNOSIDASE (EUROFUNG)-RELATED"/>
    <property type="match status" value="1"/>
</dbReference>
<dbReference type="Pfam" id="PF25788">
    <property type="entry name" value="Ig_Rha78A_N"/>
    <property type="match status" value="1"/>
</dbReference>
<feature type="domain" description="Bacterial alpha-L-rhamnosidase N-terminal" evidence="4">
    <location>
        <begin position="253"/>
        <end position="381"/>
    </location>
</feature>
<dbReference type="PANTHER" id="PTHR33307">
    <property type="entry name" value="ALPHA-RHAMNOSIDASE (EUROFUNG)"/>
    <property type="match status" value="1"/>
</dbReference>
<evidence type="ECO:0000256" key="3">
    <source>
        <dbReference type="ARBA" id="ARBA00022801"/>
    </source>
</evidence>
<evidence type="ECO:0000259" key="5">
    <source>
        <dbReference type="Pfam" id="PF17389"/>
    </source>
</evidence>
<dbReference type="Pfam" id="PF17390">
    <property type="entry name" value="Bac_rhamnosid_C"/>
    <property type="match status" value="1"/>
</dbReference>
<dbReference type="InterPro" id="IPR012341">
    <property type="entry name" value="6hp_glycosidase-like_sf"/>
</dbReference>
<organism evidence="7 8">
    <name type="scientific">Coprobacter secundus subsp. similis</name>
    <dbReference type="NCBI Taxonomy" id="2751153"/>
    <lineage>
        <taxon>Bacteria</taxon>
        <taxon>Pseudomonadati</taxon>
        <taxon>Bacteroidota</taxon>
        <taxon>Bacteroidia</taxon>
        <taxon>Bacteroidales</taxon>
        <taxon>Barnesiellaceae</taxon>
        <taxon>Coprobacter</taxon>
    </lineage>
</organism>
<keyword evidence="3" id="KW-0378">Hydrolase</keyword>
<dbReference type="PIRSF" id="PIRSF010631">
    <property type="entry name" value="A-rhamnsds"/>
    <property type="match status" value="1"/>
</dbReference>
<evidence type="ECO:0000259" key="6">
    <source>
        <dbReference type="Pfam" id="PF17390"/>
    </source>
</evidence>
<reference evidence="8" key="1">
    <citation type="submission" date="2020-07" db="EMBL/GenBank/DDBJ databases">
        <title>Complete genome sequencing of Coprobacter sp. strain 2CBH44.</title>
        <authorList>
            <person name="Sakamoto M."/>
            <person name="Murakami T."/>
            <person name="Mori H."/>
        </authorList>
    </citation>
    <scope>NUCLEOTIDE SEQUENCE [LARGE SCALE GENOMIC DNA]</scope>
    <source>
        <strain evidence="8">2CBH44</strain>
    </source>
</reference>
<feature type="domain" description="Alpha-L-rhamnosidase C-terminal" evidence="6">
    <location>
        <begin position="825"/>
        <end position="897"/>
    </location>
</feature>
<feature type="domain" description="Bacterial alpha-L-rhamnosidase N-terminal" evidence="4">
    <location>
        <begin position="198"/>
        <end position="245"/>
    </location>
</feature>
<dbReference type="InterPro" id="IPR035398">
    <property type="entry name" value="Bac_rhamnosid_C"/>
</dbReference>
<gene>
    <name evidence="7" type="ORF">Cop2CBH44_01990</name>
</gene>
<keyword evidence="8" id="KW-1185">Reference proteome</keyword>
<dbReference type="InterPro" id="IPR035396">
    <property type="entry name" value="Bac_rhamnosid6H"/>
</dbReference>